<feature type="region of interest" description="Disordered" evidence="1">
    <location>
        <begin position="1"/>
        <end position="29"/>
    </location>
</feature>
<name>A0A820H2H7_9BILA</name>
<evidence type="ECO:0000313" key="2">
    <source>
        <dbReference type="EMBL" id="CAF4286919.1"/>
    </source>
</evidence>
<sequence length="67" mass="7324">MAGSPSCPVKVEERRKHQQFSNSLPTIDNNNKVLHAKSTGASGAWAANARKEHTQAQLYTPVHNVTL</sequence>
<evidence type="ECO:0000313" key="3">
    <source>
        <dbReference type="Proteomes" id="UP000663866"/>
    </source>
</evidence>
<dbReference type="Proteomes" id="UP000663866">
    <property type="component" value="Unassembled WGS sequence"/>
</dbReference>
<proteinExistence type="predicted"/>
<evidence type="ECO:0000256" key="1">
    <source>
        <dbReference type="SAM" id="MobiDB-lite"/>
    </source>
</evidence>
<dbReference type="EMBL" id="CAJOBG010011953">
    <property type="protein sequence ID" value="CAF4286919.1"/>
    <property type="molecule type" value="Genomic_DNA"/>
</dbReference>
<feature type="non-terminal residue" evidence="2">
    <location>
        <position position="67"/>
    </location>
</feature>
<organism evidence="2 3">
    <name type="scientific">Rotaria magnacalcarata</name>
    <dbReference type="NCBI Taxonomy" id="392030"/>
    <lineage>
        <taxon>Eukaryota</taxon>
        <taxon>Metazoa</taxon>
        <taxon>Spiralia</taxon>
        <taxon>Gnathifera</taxon>
        <taxon>Rotifera</taxon>
        <taxon>Eurotatoria</taxon>
        <taxon>Bdelloidea</taxon>
        <taxon>Philodinida</taxon>
        <taxon>Philodinidae</taxon>
        <taxon>Rotaria</taxon>
    </lineage>
</organism>
<accession>A0A820H2H7</accession>
<feature type="compositionally biased region" description="Polar residues" evidence="1">
    <location>
        <begin position="19"/>
        <end position="29"/>
    </location>
</feature>
<keyword evidence="3" id="KW-1185">Reference proteome</keyword>
<reference evidence="2" key="1">
    <citation type="submission" date="2021-02" db="EMBL/GenBank/DDBJ databases">
        <authorList>
            <person name="Nowell W R."/>
        </authorList>
    </citation>
    <scope>NUCLEOTIDE SEQUENCE</scope>
</reference>
<comment type="caution">
    <text evidence="2">The sequence shown here is derived from an EMBL/GenBank/DDBJ whole genome shotgun (WGS) entry which is preliminary data.</text>
</comment>
<gene>
    <name evidence="2" type="ORF">OVN521_LOCUS30778</name>
</gene>
<protein>
    <submittedName>
        <fullName evidence="2">Uncharacterized protein</fullName>
    </submittedName>
</protein>
<dbReference type="AlphaFoldDB" id="A0A820H2H7"/>